<gene>
    <name evidence="1" type="ORF">F5144DRAFT_614962</name>
</gene>
<proteinExistence type="predicted"/>
<evidence type="ECO:0000313" key="1">
    <source>
        <dbReference type="EMBL" id="KAH6623090.1"/>
    </source>
</evidence>
<name>A0ACB7P1B0_9PEZI</name>
<reference evidence="1 2" key="1">
    <citation type="journal article" date="2021" name="Nat. Commun.">
        <title>Genetic determinants of endophytism in the Arabidopsis root mycobiome.</title>
        <authorList>
            <person name="Mesny F."/>
            <person name="Miyauchi S."/>
            <person name="Thiergart T."/>
            <person name="Pickel B."/>
            <person name="Atanasova L."/>
            <person name="Karlsson M."/>
            <person name="Huettel B."/>
            <person name="Barry K.W."/>
            <person name="Haridas S."/>
            <person name="Chen C."/>
            <person name="Bauer D."/>
            <person name="Andreopoulos W."/>
            <person name="Pangilinan J."/>
            <person name="LaButti K."/>
            <person name="Riley R."/>
            <person name="Lipzen A."/>
            <person name="Clum A."/>
            <person name="Drula E."/>
            <person name="Henrissat B."/>
            <person name="Kohler A."/>
            <person name="Grigoriev I.V."/>
            <person name="Martin F.M."/>
            <person name="Hacquard S."/>
        </authorList>
    </citation>
    <scope>NUCLEOTIDE SEQUENCE [LARGE SCALE GENOMIC DNA]</scope>
    <source>
        <strain evidence="1 2">MPI-SDFR-AT-0079</strain>
    </source>
</reference>
<keyword evidence="2" id="KW-1185">Reference proteome</keyword>
<organism evidence="1 2">
    <name type="scientific">Chaetomium tenue</name>
    <dbReference type="NCBI Taxonomy" id="1854479"/>
    <lineage>
        <taxon>Eukaryota</taxon>
        <taxon>Fungi</taxon>
        <taxon>Dikarya</taxon>
        <taxon>Ascomycota</taxon>
        <taxon>Pezizomycotina</taxon>
        <taxon>Sordariomycetes</taxon>
        <taxon>Sordariomycetidae</taxon>
        <taxon>Sordariales</taxon>
        <taxon>Chaetomiaceae</taxon>
        <taxon>Chaetomium</taxon>
    </lineage>
</organism>
<accession>A0ACB7P1B0</accession>
<comment type="caution">
    <text evidence="1">The sequence shown here is derived from an EMBL/GenBank/DDBJ whole genome shotgun (WGS) entry which is preliminary data.</text>
</comment>
<sequence>MKQFDVSPPAYGNTSGPETEQPPIELGYVMVDREPARQPLMEGHRRPDSPAECRCRICGYECLSGPLPLPWLCSSRDDGRHGPCCGAVLFLIVIVIIAITVAYCYAISLSASQPPVAKEKSSIPV</sequence>
<evidence type="ECO:0000313" key="2">
    <source>
        <dbReference type="Proteomes" id="UP000724584"/>
    </source>
</evidence>
<protein>
    <submittedName>
        <fullName evidence="1">Uncharacterized protein</fullName>
    </submittedName>
</protein>
<dbReference type="Proteomes" id="UP000724584">
    <property type="component" value="Unassembled WGS sequence"/>
</dbReference>
<dbReference type="EMBL" id="JAGIZQ010000006">
    <property type="protein sequence ID" value="KAH6623090.1"/>
    <property type="molecule type" value="Genomic_DNA"/>
</dbReference>